<comment type="similarity">
    <text evidence="4">Belongs to the protein kinase superfamily.</text>
</comment>
<dbReference type="InterPro" id="IPR017441">
    <property type="entry name" value="Protein_kinase_ATP_BS"/>
</dbReference>
<dbReference type="Proteomes" id="UP000324800">
    <property type="component" value="Unassembled WGS sequence"/>
</dbReference>
<keyword evidence="6" id="KW-0808">Transferase</keyword>
<keyword evidence="4" id="KW-0723">Serine/threonine-protein kinase</keyword>
<dbReference type="PROSITE" id="PS00107">
    <property type="entry name" value="PROTEIN_KINASE_ATP"/>
    <property type="match status" value="1"/>
</dbReference>
<keyword evidence="1 3" id="KW-0547">Nucleotide-binding</keyword>
<dbReference type="PROSITE" id="PS00108">
    <property type="entry name" value="PROTEIN_KINASE_ST"/>
    <property type="match status" value="1"/>
</dbReference>
<organism evidence="6 7">
    <name type="scientific">Streblomastix strix</name>
    <dbReference type="NCBI Taxonomy" id="222440"/>
    <lineage>
        <taxon>Eukaryota</taxon>
        <taxon>Metamonada</taxon>
        <taxon>Preaxostyla</taxon>
        <taxon>Oxymonadida</taxon>
        <taxon>Streblomastigidae</taxon>
        <taxon>Streblomastix</taxon>
    </lineage>
</organism>
<dbReference type="Pfam" id="PF00069">
    <property type="entry name" value="Pkinase"/>
    <property type="match status" value="1"/>
</dbReference>
<dbReference type="PANTHER" id="PTHR24348">
    <property type="entry name" value="SERINE/THREONINE-PROTEIN KINASE UNC-51-RELATED"/>
    <property type="match status" value="1"/>
</dbReference>
<name>A0A5J4V043_9EUKA</name>
<dbReference type="GO" id="GO:0004674">
    <property type="term" value="F:protein serine/threonine kinase activity"/>
    <property type="evidence" value="ECO:0007669"/>
    <property type="project" value="UniProtKB-KW"/>
</dbReference>
<dbReference type="PANTHER" id="PTHR24348:SF68">
    <property type="entry name" value="SERINE_THREONINE-PROTEIN KINASE ATG1C"/>
    <property type="match status" value="1"/>
</dbReference>
<reference evidence="6 7" key="1">
    <citation type="submission" date="2019-03" db="EMBL/GenBank/DDBJ databases">
        <title>Single cell metagenomics reveals metabolic interactions within the superorganism composed of flagellate Streblomastix strix and complex community of Bacteroidetes bacteria on its surface.</title>
        <authorList>
            <person name="Treitli S.C."/>
            <person name="Kolisko M."/>
            <person name="Husnik F."/>
            <person name="Keeling P."/>
            <person name="Hampl V."/>
        </authorList>
    </citation>
    <scope>NUCLEOTIDE SEQUENCE [LARGE SCALE GENOMIC DNA]</scope>
    <source>
        <strain evidence="6">ST1C</strain>
    </source>
</reference>
<evidence type="ECO:0000256" key="2">
    <source>
        <dbReference type="ARBA" id="ARBA00022840"/>
    </source>
</evidence>
<gene>
    <name evidence="6" type="ORF">EZS28_028375</name>
</gene>
<dbReference type="SUPFAM" id="SSF56112">
    <property type="entry name" value="Protein kinase-like (PK-like)"/>
    <property type="match status" value="1"/>
</dbReference>
<evidence type="ECO:0000313" key="6">
    <source>
        <dbReference type="EMBL" id="KAA6376099.1"/>
    </source>
</evidence>
<evidence type="ECO:0000256" key="1">
    <source>
        <dbReference type="ARBA" id="ARBA00022741"/>
    </source>
</evidence>
<dbReference type="InterPro" id="IPR045269">
    <property type="entry name" value="Atg1-like"/>
</dbReference>
<keyword evidence="2 3" id="KW-0067">ATP-binding</keyword>
<dbReference type="GO" id="GO:0005737">
    <property type="term" value="C:cytoplasm"/>
    <property type="evidence" value="ECO:0007669"/>
    <property type="project" value="TreeGrafter"/>
</dbReference>
<feature type="binding site" evidence="3">
    <location>
        <position position="42"/>
    </location>
    <ligand>
        <name>ATP</name>
        <dbReference type="ChEBI" id="CHEBI:30616"/>
    </ligand>
</feature>
<feature type="non-terminal residue" evidence="6">
    <location>
        <position position="334"/>
    </location>
</feature>
<dbReference type="GO" id="GO:0005524">
    <property type="term" value="F:ATP binding"/>
    <property type="evidence" value="ECO:0007669"/>
    <property type="project" value="UniProtKB-UniRule"/>
</dbReference>
<dbReference type="InterPro" id="IPR000719">
    <property type="entry name" value="Prot_kinase_dom"/>
</dbReference>
<evidence type="ECO:0000256" key="3">
    <source>
        <dbReference type="PROSITE-ProRule" id="PRU10141"/>
    </source>
</evidence>
<dbReference type="InterPro" id="IPR008271">
    <property type="entry name" value="Ser/Thr_kinase_AS"/>
</dbReference>
<evidence type="ECO:0000259" key="5">
    <source>
        <dbReference type="PROSITE" id="PS50011"/>
    </source>
</evidence>
<feature type="domain" description="Protein kinase" evidence="5">
    <location>
        <begin position="14"/>
        <end position="273"/>
    </location>
</feature>
<dbReference type="CDD" id="cd14014">
    <property type="entry name" value="STKc_PknB_like"/>
    <property type="match status" value="1"/>
</dbReference>
<keyword evidence="6" id="KW-0418">Kinase</keyword>
<comment type="caution">
    <text evidence="6">The sequence shown here is derived from an EMBL/GenBank/DDBJ whole genome shotgun (WGS) entry which is preliminary data.</text>
</comment>
<evidence type="ECO:0000313" key="7">
    <source>
        <dbReference type="Proteomes" id="UP000324800"/>
    </source>
</evidence>
<evidence type="ECO:0000256" key="4">
    <source>
        <dbReference type="RuleBase" id="RU000304"/>
    </source>
</evidence>
<dbReference type="SMART" id="SM00220">
    <property type="entry name" value="S_TKc"/>
    <property type="match status" value="1"/>
</dbReference>
<protein>
    <submittedName>
        <fullName evidence="6">Putative CAMK family protein kinase</fullName>
    </submittedName>
</protein>
<dbReference type="GO" id="GO:0010506">
    <property type="term" value="P:regulation of autophagy"/>
    <property type="evidence" value="ECO:0007669"/>
    <property type="project" value="InterPro"/>
</dbReference>
<dbReference type="InterPro" id="IPR011009">
    <property type="entry name" value="Kinase-like_dom_sf"/>
</dbReference>
<dbReference type="PROSITE" id="PS50011">
    <property type="entry name" value="PROTEIN_KINASE_DOM"/>
    <property type="match status" value="1"/>
</dbReference>
<dbReference type="OrthoDB" id="10252171at2759"/>
<accession>A0A5J4V043</accession>
<sequence length="334" mass="38163">MEQQRAQVLKTHGFEILRTLGKGGFSHVFQVQKQEYGIIAAKVMNEDEFDMNEWRTGLQLAFGNQNPFILKYYSAQMFEFSAVILMDYANMNNLDCLIETQKDIPIPLIRAIMRQLLEGLRIMHQKGFIHRDIKGQNILLHSPPGSGRVIVKIADLGLIKVQKQPLQSTKMAIVGTIPYQPPEMIMGNEDDKIIADAKIDVWSSGIILHQLMSHSFPFKSTNLQAIMMFMFSKKLERPPQVKDDIMWDLLTKMLAFDRKDRISASDALKHEFFTGEQAMKEISQDVQNLALAAQTAKKQGDQSITYYDTNALFIIPESQIKQILSIDHEDDNTQ</sequence>
<dbReference type="EMBL" id="SNRW01010764">
    <property type="protein sequence ID" value="KAA6376099.1"/>
    <property type="molecule type" value="Genomic_DNA"/>
</dbReference>
<dbReference type="Gene3D" id="1.10.510.10">
    <property type="entry name" value="Transferase(Phosphotransferase) domain 1"/>
    <property type="match status" value="1"/>
</dbReference>
<proteinExistence type="inferred from homology"/>
<dbReference type="AlphaFoldDB" id="A0A5J4V043"/>